<feature type="non-terminal residue" evidence="17">
    <location>
        <position position="1"/>
    </location>
</feature>
<evidence type="ECO:0000259" key="16">
    <source>
        <dbReference type="PROSITE" id="PS50011"/>
    </source>
</evidence>
<keyword evidence="7" id="KW-0418">Kinase</keyword>
<evidence type="ECO:0000256" key="9">
    <source>
        <dbReference type="ARBA" id="ARBA00022989"/>
    </source>
</evidence>
<dbReference type="CDD" id="cd00054">
    <property type="entry name" value="EGF_CA"/>
    <property type="match status" value="1"/>
</dbReference>
<evidence type="ECO:0000256" key="8">
    <source>
        <dbReference type="ARBA" id="ARBA00022840"/>
    </source>
</evidence>
<reference evidence="17 18" key="1">
    <citation type="journal article" date="2019" name="Sci. Rep.">
        <title>A high-quality genome of Eragrostis curvula grass provides insights into Poaceae evolution and supports new strategies to enhance forage quality.</title>
        <authorList>
            <person name="Carballo J."/>
            <person name="Santos B.A.C.M."/>
            <person name="Zappacosta D."/>
            <person name="Garbus I."/>
            <person name="Selva J.P."/>
            <person name="Gallo C.A."/>
            <person name="Diaz A."/>
            <person name="Albertini E."/>
            <person name="Caccamo M."/>
            <person name="Echenique V."/>
        </authorList>
    </citation>
    <scope>NUCLEOTIDE SEQUENCE [LARGE SCALE GENOMIC DNA]</scope>
    <source>
        <strain evidence="18">cv. Victoria</strain>
        <tissue evidence="17">Leaf</tissue>
    </source>
</reference>
<evidence type="ECO:0000256" key="10">
    <source>
        <dbReference type="ARBA" id="ARBA00023136"/>
    </source>
</evidence>
<dbReference type="Proteomes" id="UP000324897">
    <property type="component" value="Chromosome 1"/>
</dbReference>
<dbReference type="GO" id="GO:0030247">
    <property type="term" value="F:polysaccharide binding"/>
    <property type="evidence" value="ECO:0007669"/>
    <property type="project" value="InterPro"/>
</dbReference>
<proteinExistence type="predicted"/>
<gene>
    <name evidence="17" type="ORF">EJB05_19288</name>
</gene>
<dbReference type="FunFam" id="3.30.200.20:FF:000043">
    <property type="entry name" value="Wall-associated receptor kinase 2"/>
    <property type="match status" value="1"/>
</dbReference>
<dbReference type="SUPFAM" id="SSF56112">
    <property type="entry name" value="Protein kinase-like (PK-like)"/>
    <property type="match status" value="1"/>
</dbReference>
<keyword evidence="2" id="KW-0723">Serine/threonine-protein kinase</keyword>
<dbReference type="InterPro" id="IPR011009">
    <property type="entry name" value="Kinase-like_dom_sf"/>
</dbReference>
<evidence type="ECO:0000256" key="6">
    <source>
        <dbReference type="ARBA" id="ARBA00022741"/>
    </source>
</evidence>
<dbReference type="GO" id="GO:0005509">
    <property type="term" value="F:calcium ion binding"/>
    <property type="evidence" value="ECO:0007669"/>
    <property type="project" value="InterPro"/>
</dbReference>
<comment type="subcellular location">
    <subcellularLocation>
        <location evidence="1">Membrane</location>
        <topology evidence="1">Single-pass type I membrane protein</topology>
    </subcellularLocation>
</comment>
<keyword evidence="10 14" id="KW-0472">Membrane</keyword>
<keyword evidence="9 14" id="KW-1133">Transmembrane helix</keyword>
<feature type="transmembrane region" description="Helical" evidence="14">
    <location>
        <begin position="360"/>
        <end position="384"/>
    </location>
</feature>
<dbReference type="InterPro" id="IPR000152">
    <property type="entry name" value="EGF-type_Asp/Asn_hydroxyl_site"/>
</dbReference>
<dbReference type="InterPro" id="IPR000719">
    <property type="entry name" value="Prot_kinase_dom"/>
</dbReference>
<feature type="binding site" evidence="13">
    <location>
        <position position="466"/>
    </location>
    <ligand>
        <name>ATP</name>
        <dbReference type="ChEBI" id="CHEBI:30616"/>
    </ligand>
</feature>
<dbReference type="InterPro" id="IPR025287">
    <property type="entry name" value="WAK_GUB"/>
</dbReference>
<dbReference type="AlphaFoldDB" id="A0A5J9UXD0"/>
<feature type="domain" description="Protein kinase" evidence="16">
    <location>
        <begin position="437"/>
        <end position="719"/>
    </location>
</feature>
<evidence type="ECO:0000313" key="17">
    <source>
        <dbReference type="EMBL" id="TVU27787.1"/>
    </source>
</evidence>
<dbReference type="FunFam" id="2.10.25.10:FF:001134">
    <property type="entry name" value="Putative wall-associated receptor protein kinase family protein"/>
    <property type="match status" value="1"/>
</dbReference>
<dbReference type="EMBL" id="RWGY01000011">
    <property type="protein sequence ID" value="TVU27787.1"/>
    <property type="molecule type" value="Genomic_DNA"/>
</dbReference>
<keyword evidence="6 13" id="KW-0547">Nucleotide-binding</keyword>
<dbReference type="PROSITE" id="PS01187">
    <property type="entry name" value="EGF_CA"/>
    <property type="match status" value="1"/>
</dbReference>
<keyword evidence="8 13" id="KW-0067">ATP-binding</keyword>
<dbReference type="SMART" id="SM00181">
    <property type="entry name" value="EGF"/>
    <property type="match status" value="2"/>
</dbReference>
<keyword evidence="3" id="KW-0808">Transferase</keyword>
<dbReference type="Gramene" id="TVU27787">
    <property type="protein sequence ID" value="TVU27787"/>
    <property type="gene ID" value="EJB05_19288"/>
</dbReference>
<evidence type="ECO:0000313" key="18">
    <source>
        <dbReference type="Proteomes" id="UP000324897"/>
    </source>
</evidence>
<dbReference type="GO" id="GO:0005524">
    <property type="term" value="F:ATP binding"/>
    <property type="evidence" value="ECO:0007669"/>
    <property type="project" value="UniProtKB-UniRule"/>
</dbReference>
<dbReference type="PANTHER" id="PTHR27005:SF394">
    <property type="entry name" value="OS02G0808100 PROTEIN"/>
    <property type="match status" value="1"/>
</dbReference>
<dbReference type="PROSITE" id="PS00108">
    <property type="entry name" value="PROTEIN_KINASE_ST"/>
    <property type="match status" value="1"/>
</dbReference>
<evidence type="ECO:0000256" key="5">
    <source>
        <dbReference type="ARBA" id="ARBA00022729"/>
    </source>
</evidence>
<dbReference type="CDD" id="cd14066">
    <property type="entry name" value="STKc_IRAK"/>
    <property type="match status" value="1"/>
</dbReference>
<dbReference type="Pfam" id="PF13947">
    <property type="entry name" value="GUB_WAK_bind"/>
    <property type="match status" value="1"/>
</dbReference>
<dbReference type="OrthoDB" id="642521at2759"/>
<evidence type="ECO:0000256" key="15">
    <source>
        <dbReference type="SAM" id="SignalP"/>
    </source>
</evidence>
<dbReference type="SMART" id="SM00220">
    <property type="entry name" value="S_TKc"/>
    <property type="match status" value="1"/>
</dbReference>
<keyword evidence="11" id="KW-1015">Disulfide bond</keyword>
<dbReference type="FunFam" id="1.10.510.10:FF:000084">
    <property type="entry name" value="Wall-associated receptor kinase 2"/>
    <property type="match status" value="1"/>
</dbReference>
<dbReference type="Gene3D" id="3.30.200.20">
    <property type="entry name" value="Phosphorylase Kinase, domain 1"/>
    <property type="match status" value="1"/>
</dbReference>
<dbReference type="InterPro" id="IPR045274">
    <property type="entry name" value="WAK-like"/>
</dbReference>
<evidence type="ECO:0000256" key="13">
    <source>
        <dbReference type="PROSITE-ProRule" id="PRU10141"/>
    </source>
</evidence>
<dbReference type="SMART" id="SM00179">
    <property type="entry name" value="EGF_CA"/>
    <property type="match status" value="2"/>
</dbReference>
<dbReference type="SUPFAM" id="SSF57196">
    <property type="entry name" value="EGF/Laminin"/>
    <property type="match status" value="1"/>
</dbReference>
<evidence type="ECO:0000256" key="12">
    <source>
        <dbReference type="ARBA" id="ARBA00023180"/>
    </source>
</evidence>
<keyword evidence="18" id="KW-1185">Reference proteome</keyword>
<keyword evidence="4 14" id="KW-0812">Transmembrane</keyword>
<dbReference type="InterPro" id="IPR018097">
    <property type="entry name" value="EGF_Ca-bd_CS"/>
</dbReference>
<dbReference type="PANTHER" id="PTHR27005">
    <property type="entry name" value="WALL-ASSOCIATED RECEPTOR KINASE-LIKE 21"/>
    <property type="match status" value="1"/>
</dbReference>
<dbReference type="PROSITE" id="PS00010">
    <property type="entry name" value="ASX_HYDROXYL"/>
    <property type="match status" value="1"/>
</dbReference>
<evidence type="ECO:0000256" key="1">
    <source>
        <dbReference type="ARBA" id="ARBA00004479"/>
    </source>
</evidence>
<sequence>MATIYLFRAPAIALVVLLSRLAPASAQVPQPAPEGARPGCRDRCGNISIPYPFGIGAGCYRDDGLAGFELRCDDTRSPPLLSIYGGGYNHQLTSLSLAAGEATAYHNASRQCFNDTGGFVNGTSVYMSLGTSPYLFSPAKNRLVALGCPNLGYFVDGAGYYVSGCMSVCRPSQYTIPGECTGVGCCQSEIPTGLNLFEPHQYNFPMGQGDEIFSADRTACHYVLLVGTEWIGLSYSNRAYANRTGDFAVPVVLDWAVRNVGNCSAAKRNMTDYACRSVNSTCVNSTNGAGYRCNCSEGYEGNPYLDGGCRDINECEHPDQYHCYGVCTDKPGRYDCQCRPGTSGDASRQNGCRDKDNFKLVLKVVIGVGVGVGVFSCFGLYLFFQKRKLIRMKQRFFEQNGGVILQQQMRSYSSAGAGAGGFKIFSKEELEKATNNFAADRVLGRGGHGIVYKGILEDKTVVAIKKSKMMEEAQTKEFAREMFILSQINHRNVVKLLGCCLEVEVPMLVYEFVSNGTLYHYIHGKDLNADITFDTRLRIAAESAEALAYMHSSASPPILHGDVKTANILLDDKLTAKVSDFGTSKLAPTDEAEIATLVQGTCGYLDPEYLMTCQLTDKSDVYSFGVVLLELLTRKKALYFEGPEEERSLVSCFRTAIKGGRHEELLDGQVRNEIRAEVVEEIAHLVMRCLSVSGEERPTMKEAAERLGMLRRYNQHPWAQANGNAEERQNLLDMEQQNLPYKFTQQDVVDLEEGSTYTFSM</sequence>
<dbReference type="InterPro" id="IPR017441">
    <property type="entry name" value="Protein_kinase_ATP_BS"/>
</dbReference>
<keyword evidence="5 15" id="KW-0732">Signal</keyword>
<organism evidence="17 18">
    <name type="scientific">Eragrostis curvula</name>
    <name type="common">weeping love grass</name>
    <dbReference type="NCBI Taxonomy" id="38414"/>
    <lineage>
        <taxon>Eukaryota</taxon>
        <taxon>Viridiplantae</taxon>
        <taxon>Streptophyta</taxon>
        <taxon>Embryophyta</taxon>
        <taxon>Tracheophyta</taxon>
        <taxon>Spermatophyta</taxon>
        <taxon>Magnoliopsida</taxon>
        <taxon>Liliopsida</taxon>
        <taxon>Poales</taxon>
        <taxon>Poaceae</taxon>
        <taxon>PACMAD clade</taxon>
        <taxon>Chloridoideae</taxon>
        <taxon>Eragrostideae</taxon>
        <taxon>Eragrostidinae</taxon>
        <taxon>Eragrostis</taxon>
    </lineage>
</organism>
<dbReference type="InterPro" id="IPR001245">
    <property type="entry name" value="Ser-Thr/Tyr_kinase_cat_dom"/>
</dbReference>
<evidence type="ECO:0000256" key="3">
    <source>
        <dbReference type="ARBA" id="ARBA00022679"/>
    </source>
</evidence>
<evidence type="ECO:0000256" key="7">
    <source>
        <dbReference type="ARBA" id="ARBA00022777"/>
    </source>
</evidence>
<dbReference type="Gene3D" id="1.10.510.10">
    <property type="entry name" value="Transferase(Phosphotransferase) domain 1"/>
    <property type="match status" value="1"/>
</dbReference>
<evidence type="ECO:0000256" key="11">
    <source>
        <dbReference type="ARBA" id="ARBA00023157"/>
    </source>
</evidence>
<dbReference type="InterPro" id="IPR008271">
    <property type="entry name" value="Ser/Thr_kinase_AS"/>
</dbReference>
<dbReference type="PROSITE" id="PS00107">
    <property type="entry name" value="PROTEIN_KINASE_ATP"/>
    <property type="match status" value="1"/>
</dbReference>
<keyword evidence="12" id="KW-0325">Glycoprotein</keyword>
<evidence type="ECO:0000256" key="2">
    <source>
        <dbReference type="ARBA" id="ARBA00022527"/>
    </source>
</evidence>
<dbReference type="PROSITE" id="PS50011">
    <property type="entry name" value="PROTEIN_KINASE_DOM"/>
    <property type="match status" value="1"/>
</dbReference>
<feature type="chain" id="PRO_5023849222" description="Protein kinase domain-containing protein" evidence="15">
    <location>
        <begin position="27"/>
        <end position="761"/>
    </location>
</feature>
<dbReference type="Pfam" id="PF07714">
    <property type="entry name" value="PK_Tyr_Ser-Thr"/>
    <property type="match status" value="1"/>
</dbReference>
<dbReference type="Gene3D" id="2.10.25.10">
    <property type="entry name" value="Laminin"/>
    <property type="match status" value="1"/>
</dbReference>
<dbReference type="GO" id="GO:0004674">
    <property type="term" value="F:protein serine/threonine kinase activity"/>
    <property type="evidence" value="ECO:0007669"/>
    <property type="project" value="UniProtKB-KW"/>
</dbReference>
<dbReference type="InterPro" id="IPR000742">
    <property type="entry name" value="EGF"/>
</dbReference>
<evidence type="ECO:0000256" key="14">
    <source>
        <dbReference type="SAM" id="Phobius"/>
    </source>
</evidence>
<comment type="caution">
    <text evidence="17">The sequence shown here is derived from an EMBL/GenBank/DDBJ whole genome shotgun (WGS) entry which is preliminary data.</text>
</comment>
<evidence type="ECO:0000256" key="4">
    <source>
        <dbReference type="ARBA" id="ARBA00022692"/>
    </source>
</evidence>
<dbReference type="GO" id="GO:0005886">
    <property type="term" value="C:plasma membrane"/>
    <property type="evidence" value="ECO:0007669"/>
    <property type="project" value="TreeGrafter"/>
</dbReference>
<protein>
    <recommendedName>
        <fullName evidence="16">Protein kinase domain-containing protein</fullName>
    </recommendedName>
</protein>
<feature type="signal peptide" evidence="15">
    <location>
        <begin position="1"/>
        <end position="26"/>
    </location>
</feature>
<dbReference type="GO" id="GO:0007166">
    <property type="term" value="P:cell surface receptor signaling pathway"/>
    <property type="evidence" value="ECO:0007669"/>
    <property type="project" value="InterPro"/>
</dbReference>
<accession>A0A5J9UXD0</accession>
<dbReference type="InterPro" id="IPR001881">
    <property type="entry name" value="EGF-like_Ca-bd_dom"/>
</dbReference>
<name>A0A5J9UXD0_9POAL</name>